<name>A0AAE3GUE5_9CYAN</name>
<comment type="caution">
    <text evidence="2">The sequence shown here is derived from an EMBL/GenBank/DDBJ whole genome shotgun (WGS) entry which is preliminary data.</text>
</comment>
<organism evidence="2 3">
    <name type="scientific">Limnofasciculus baicalensis BBK-W-15</name>
    <dbReference type="NCBI Taxonomy" id="2699891"/>
    <lineage>
        <taxon>Bacteria</taxon>
        <taxon>Bacillati</taxon>
        <taxon>Cyanobacteriota</taxon>
        <taxon>Cyanophyceae</taxon>
        <taxon>Coleofasciculales</taxon>
        <taxon>Coleofasciculaceae</taxon>
        <taxon>Limnofasciculus</taxon>
        <taxon>Limnofasciculus baicalensis</taxon>
    </lineage>
</organism>
<keyword evidence="1" id="KW-1133">Transmembrane helix</keyword>
<evidence type="ECO:0000256" key="1">
    <source>
        <dbReference type="SAM" id="Phobius"/>
    </source>
</evidence>
<feature type="transmembrane region" description="Helical" evidence="1">
    <location>
        <begin position="174"/>
        <end position="195"/>
    </location>
</feature>
<feature type="transmembrane region" description="Helical" evidence="1">
    <location>
        <begin position="33"/>
        <end position="52"/>
    </location>
</feature>
<dbReference type="NCBIfam" id="NF033634">
    <property type="entry name" value="SLATT_1"/>
    <property type="match status" value="1"/>
</dbReference>
<gene>
    <name evidence="2" type="ORF">NJ959_20955</name>
</gene>
<sequence>MTNSEVTKPTEVPSTFTESSGVLSESLLSFMKIVEYLCLAAFIGTWILSFVFQGNQLVLIWTAILLSGSIFFILLNRKLLADYKRDNYEAKMSRKAEIYAYLLMGTSIATDSLKPARETALQYCQELIEDYKKTRTNARNIYYSSQISTIVLSGITPILVLVDKLEAGSSWLKWLPVIFPAVAAIVTSIVTSFPFQETWIAANATVELLEAEIEKFVLGVTPSYRCYDIAEETQRQQQAKIAIENFIIQVNNIHLKQVTPDQKKAEETKMDQT</sequence>
<dbReference type="EMBL" id="JAMZMM010000254">
    <property type="protein sequence ID" value="MCP2730900.1"/>
    <property type="molecule type" value="Genomic_DNA"/>
</dbReference>
<feature type="transmembrane region" description="Helical" evidence="1">
    <location>
        <begin position="58"/>
        <end position="75"/>
    </location>
</feature>
<dbReference type="Proteomes" id="UP001204953">
    <property type="component" value="Unassembled WGS sequence"/>
</dbReference>
<feature type="transmembrane region" description="Helical" evidence="1">
    <location>
        <begin position="141"/>
        <end position="162"/>
    </location>
</feature>
<keyword evidence="1" id="KW-0812">Transmembrane</keyword>
<keyword evidence="1" id="KW-0472">Membrane</keyword>
<reference evidence="2" key="1">
    <citation type="submission" date="2022-06" db="EMBL/GenBank/DDBJ databases">
        <title>New cyanobacteria of genus Symplocastrum in benthos of Lake Baikal.</title>
        <authorList>
            <person name="Sorokovikova E."/>
            <person name="Tikhonova I."/>
            <person name="Krasnopeev A."/>
            <person name="Evseev P."/>
            <person name="Gladkikh A."/>
            <person name="Belykh O."/>
        </authorList>
    </citation>
    <scope>NUCLEOTIDE SEQUENCE</scope>
    <source>
        <strain evidence="2">BBK-W-15</strain>
    </source>
</reference>
<proteinExistence type="predicted"/>
<keyword evidence="3" id="KW-1185">Reference proteome</keyword>
<accession>A0AAE3GUE5</accession>
<dbReference type="Pfam" id="PF14015">
    <property type="entry name" value="DUF4231"/>
    <property type="match status" value="1"/>
</dbReference>
<evidence type="ECO:0000313" key="3">
    <source>
        <dbReference type="Proteomes" id="UP001204953"/>
    </source>
</evidence>
<dbReference type="RefSeq" id="WP_254013650.1">
    <property type="nucleotide sequence ID" value="NZ_JAMZMM010000254.1"/>
</dbReference>
<dbReference type="AlphaFoldDB" id="A0AAE3GUE5"/>
<evidence type="ECO:0000313" key="2">
    <source>
        <dbReference type="EMBL" id="MCP2730900.1"/>
    </source>
</evidence>
<dbReference type="InterPro" id="IPR025325">
    <property type="entry name" value="DUF4231"/>
</dbReference>
<protein>
    <submittedName>
        <fullName evidence="2">DUF4231 domain-containing protein</fullName>
    </submittedName>
</protein>